<name>A0A2K1XKB2_POPTR</name>
<dbReference type="InterPro" id="IPR006638">
    <property type="entry name" value="Elp3/MiaA/NifB-like_rSAM"/>
</dbReference>
<reference evidence="2 3" key="1">
    <citation type="journal article" date="2006" name="Science">
        <title>The genome of black cottonwood, Populus trichocarpa (Torr. &amp; Gray).</title>
        <authorList>
            <person name="Tuskan G.A."/>
            <person name="Difazio S."/>
            <person name="Jansson S."/>
            <person name="Bohlmann J."/>
            <person name="Grigoriev I."/>
            <person name="Hellsten U."/>
            <person name="Putnam N."/>
            <person name="Ralph S."/>
            <person name="Rombauts S."/>
            <person name="Salamov A."/>
            <person name="Schein J."/>
            <person name="Sterck L."/>
            <person name="Aerts A."/>
            <person name="Bhalerao R.R."/>
            <person name="Bhalerao R.P."/>
            <person name="Blaudez D."/>
            <person name="Boerjan W."/>
            <person name="Brun A."/>
            <person name="Brunner A."/>
            <person name="Busov V."/>
            <person name="Campbell M."/>
            <person name="Carlson J."/>
            <person name="Chalot M."/>
            <person name="Chapman J."/>
            <person name="Chen G.L."/>
            <person name="Cooper D."/>
            <person name="Coutinho P.M."/>
            <person name="Couturier J."/>
            <person name="Covert S."/>
            <person name="Cronk Q."/>
            <person name="Cunningham R."/>
            <person name="Davis J."/>
            <person name="Degroeve S."/>
            <person name="Dejardin A."/>
            <person name="Depamphilis C."/>
            <person name="Detter J."/>
            <person name="Dirks B."/>
            <person name="Dubchak I."/>
            <person name="Duplessis S."/>
            <person name="Ehlting J."/>
            <person name="Ellis B."/>
            <person name="Gendler K."/>
            <person name="Goodstein D."/>
            <person name="Gribskov M."/>
            <person name="Grimwood J."/>
            <person name="Groover A."/>
            <person name="Gunter L."/>
            <person name="Hamberger B."/>
            <person name="Heinze B."/>
            <person name="Helariutta Y."/>
            <person name="Henrissat B."/>
            <person name="Holligan D."/>
            <person name="Holt R."/>
            <person name="Huang W."/>
            <person name="Islam-Faridi N."/>
            <person name="Jones S."/>
            <person name="Jones-Rhoades M."/>
            <person name="Jorgensen R."/>
            <person name="Joshi C."/>
            <person name="Kangasjarvi J."/>
            <person name="Karlsson J."/>
            <person name="Kelleher C."/>
            <person name="Kirkpatrick R."/>
            <person name="Kirst M."/>
            <person name="Kohler A."/>
            <person name="Kalluri U."/>
            <person name="Larimer F."/>
            <person name="Leebens-Mack J."/>
            <person name="Leple J.C."/>
            <person name="Locascio P."/>
            <person name="Lou Y."/>
            <person name="Lucas S."/>
            <person name="Martin F."/>
            <person name="Montanini B."/>
            <person name="Napoli C."/>
            <person name="Nelson D.R."/>
            <person name="Nelson C."/>
            <person name="Nieminen K."/>
            <person name="Nilsson O."/>
            <person name="Pereda V."/>
            <person name="Peter G."/>
            <person name="Philippe R."/>
            <person name="Pilate G."/>
            <person name="Poliakov A."/>
            <person name="Razumovskaya J."/>
            <person name="Richardson P."/>
            <person name="Rinaldi C."/>
            <person name="Ritland K."/>
            <person name="Rouze P."/>
            <person name="Ryaboy D."/>
            <person name="Schmutz J."/>
            <person name="Schrader J."/>
            <person name="Segerman B."/>
            <person name="Shin H."/>
            <person name="Siddiqui A."/>
            <person name="Sterky F."/>
            <person name="Terry A."/>
            <person name="Tsai C.J."/>
            <person name="Uberbacher E."/>
            <person name="Unneberg P."/>
            <person name="Vahala J."/>
            <person name="Wall K."/>
            <person name="Wessler S."/>
            <person name="Yang G."/>
            <person name="Yin T."/>
            <person name="Douglas C."/>
            <person name="Marra M."/>
            <person name="Sandberg G."/>
            <person name="Van de Peer Y."/>
            <person name="Rokhsar D."/>
        </authorList>
    </citation>
    <scope>NUCLEOTIDE SEQUENCE [LARGE SCALE GENOMIC DNA]</scope>
    <source>
        <strain evidence="3">cv. Nisqually</strain>
    </source>
</reference>
<dbReference type="GO" id="GO:0051539">
    <property type="term" value="F:4 iron, 4 sulfur cluster binding"/>
    <property type="evidence" value="ECO:0000318"/>
    <property type="project" value="GO_Central"/>
</dbReference>
<dbReference type="SMART" id="SM00729">
    <property type="entry name" value="Elp3"/>
    <property type="match status" value="1"/>
</dbReference>
<dbReference type="STRING" id="3694.A0A2K1XKB2"/>
<dbReference type="GO" id="GO:0006779">
    <property type="term" value="P:porphyrin-containing compound biosynthetic process"/>
    <property type="evidence" value="ECO:0000318"/>
    <property type="project" value="GO_Central"/>
</dbReference>
<dbReference type="GO" id="GO:0005737">
    <property type="term" value="C:cytoplasm"/>
    <property type="evidence" value="ECO:0000318"/>
    <property type="project" value="GO_Central"/>
</dbReference>
<organism evidence="2 3">
    <name type="scientific">Populus trichocarpa</name>
    <name type="common">Western balsam poplar</name>
    <name type="synonym">Populus balsamifera subsp. trichocarpa</name>
    <dbReference type="NCBI Taxonomy" id="3694"/>
    <lineage>
        <taxon>Eukaryota</taxon>
        <taxon>Viridiplantae</taxon>
        <taxon>Streptophyta</taxon>
        <taxon>Embryophyta</taxon>
        <taxon>Tracheophyta</taxon>
        <taxon>Spermatophyta</taxon>
        <taxon>Magnoliopsida</taxon>
        <taxon>eudicotyledons</taxon>
        <taxon>Gunneridae</taxon>
        <taxon>Pentapetalae</taxon>
        <taxon>rosids</taxon>
        <taxon>fabids</taxon>
        <taxon>Malpighiales</taxon>
        <taxon>Salicaceae</taxon>
        <taxon>Saliceae</taxon>
        <taxon>Populus</taxon>
    </lineage>
</organism>
<dbReference type="AlphaFoldDB" id="A0A2K1XKB2"/>
<protein>
    <recommendedName>
        <fullName evidence="1">Elp3/MiaA/NifB-like radical SAM core domain-containing protein</fullName>
    </recommendedName>
</protein>
<sequence>MPKKLPWLTIITNTCRQAQQSVYKNASLTTPPTFHQYYPPPTSACFHLPFRRKRCHYCDFPNVALGSTNPTETDLRISNYIELLQREIGSTRSSFDTSPPLETVMVSSILDTLRLKFGACEGAEISMEMDPGTFDDRKVEDLMGLGVNRLKACGKAHGIKEVYGGIEILGSCGFENWSVDLISSHPHQTPQMWEESLRLPIEARCRHVSVYDLQVEQGTKFGVLYTPGEFPLPCETLSAEFYRMTSRIVTGAAQIFLWFCPWFCCYLSEMRFSRPRKMKEYMGYVENLENGDFAVDIVMLPPRTARGLDLMSFAEVFGGSLVYSLCKVYQPYIEHVG</sequence>
<dbReference type="InterPro" id="IPR058240">
    <property type="entry name" value="rSAM_sf"/>
</dbReference>
<dbReference type="InterPro" id="IPR034505">
    <property type="entry name" value="Coproporphyrinogen-III_oxidase"/>
</dbReference>
<proteinExistence type="predicted"/>
<evidence type="ECO:0000313" key="3">
    <source>
        <dbReference type="Proteomes" id="UP000006729"/>
    </source>
</evidence>
<dbReference type="PANTHER" id="PTHR13932:SF5">
    <property type="entry name" value="RADICAL S-ADENOSYL METHIONINE DOMAIN-CONTAINING PROTEIN 1, MITOCHONDRIAL"/>
    <property type="match status" value="1"/>
</dbReference>
<keyword evidence="3" id="KW-1185">Reference proteome</keyword>
<evidence type="ECO:0000313" key="2">
    <source>
        <dbReference type="EMBL" id="PNT01219.1"/>
    </source>
</evidence>
<feature type="domain" description="Elp3/MiaA/NifB-like radical SAM core" evidence="1">
    <location>
        <begin position="41"/>
        <end position="243"/>
    </location>
</feature>
<dbReference type="Proteomes" id="UP000006729">
    <property type="component" value="Chromosome 15"/>
</dbReference>
<dbReference type="SUPFAM" id="SSF102114">
    <property type="entry name" value="Radical SAM enzymes"/>
    <property type="match status" value="1"/>
</dbReference>
<evidence type="ECO:0000259" key="1">
    <source>
        <dbReference type="SMART" id="SM00729"/>
    </source>
</evidence>
<dbReference type="EMBL" id="CM009304">
    <property type="protein sequence ID" value="PNT01219.1"/>
    <property type="molecule type" value="Genomic_DNA"/>
</dbReference>
<gene>
    <name evidence="2" type="ORF">POPTR_015G090400</name>
</gene>
<dbReference type="PANTHER" id="PTHR13932">
    <property type="entry name" value="COPROPORPHYRINIGEN III OXIDASE"/>
    <property type="match status" value="1"/>
</dbReference>
<accession>A0A2K1XKB2</accession>
<dbReference type="InParanoid" id="A0A2K1XKB2"/>
<dbReference type="GO" id="GO:0003824">
    <property type="term" value="F:catalytic activity"/>
    <property type="evidence" value="ECO:0007669"/>
    <property type="project" value="InterPro"/>
</dbReference>